<dbReference type="InterPro" id="IPR002771">
    <property type="entry name" value="Multi_antbiot-R_MarC"/>
</dbReference>
<dbReference type="Proteomes" id="UP000178943">
    <property type="component" value="Unassembled WGS sequence"/>
</dbReference>
<reference evidence="8 9" key="1">
    <citation type="journal article" date="2016" name="Nat. Commun.">
        <title>Thousands of microbial genomes shed light on interconnected biogeochemical processes in an aquifer system.</title>
        <authorList>
            <person name="Anantharaman K."/>
            <person name="Brown C.T."/>
            <person name="Hug L.A."/>
            <person name="Sharon I."/>
            <person name="Castelle C.J."/>
            <person name="Probst A.J."/>
            <person name="Thomas B.C."/>
            <person name="Singh A."/>
            <person name="Wilkins M.J."/>
            <person name="Karaoz U."/>
            <person name="Brodie E.L."/>
            <person name="Williams K.H."/>
            <person name="Hubbard S.S."/>
            <person name="Banfield J.F."/>
        </authorList>
    </citation>
    <scope>NUCLEOTIDE SEQUENCE [LARGE SCALE GENOMIC DNA]</scope>
</reference>
<evidence type="ECO:0000256" key="7">
    <source>
        <dbReference type="RuleBase" id="RU362048"/>
    </source>
</evidence>
<comment type="similarity">
    <text evidence="2 7">Belongs to the UPF0056 (MarC) family.</text>
</comment>
<evidence type="ECO:0000256" key="1">
    <source>
        <dbReference type="ARBA" id="ARBA00004651"/>
    </source>
</evidence>
<accession>A0A1F5VJ99</accession>
<dbReference type="AlphaFoldDB" id="A0A1F5VJ99"/>
<sequence>MFFTTTKHLDNKQRIKIATLAILVACIISYTFLFFGLEFLKLFSTSIEDFKVAGGIILGILGIKMVLGQPITETGEGNNKSARAIAAIIGSPLLTGPAAITSIIITSKEYGIVNTAAAITIVLVLTGILFYQASRVIKLLGTTAIQVISTMLGLITLSWGVMFIRSGLQL</sequence>
<organism evidence="8 9">
    <name type="scientific">Candidatus Fischerbacteria bacterium RBG_13_37_8</name>
    <dbReference type="NCBI Taxonomy" id="1817863"/>
    <lineage>
        <taxon>Bacteria</taxon>
        <taxon>Candidatus Fischeribacteriota</taxon>
    </lineage>
</organism>
<feature type="transmembrane region" description="Helical" evidence="7">
    <location>
        <begin position="52"/>
        <end position="72"/>
    </location>
</feature>
<proteinExistence type="inferred from homology"/>
<keyword evidence="3" id="KW-1003">Cell membrane</keyword>
<name>A0A1F5VJ99_9BACT</name>
<comment type="subcellular location">
    <subcellularLocation>
        <location evidence="1 7">Cell membrane</location>
        <topology evidence="1 7">Multi-pass membrane protein</topology>
    </subcellularLocation>
</comment>
<evidence type="ECO:0000256" key="3">
    <source>
        <dbReference type="ARBA" id="ARBA00022475"/>
    </source>
</evidence>
<protein>
    <recommendedName>
        <fullName evidence="7">UPF0056 membrane protein</fullName>
    </recommendedName>
</protein>
<feature type="transmembrane region" description="Helical" evidence="7">
    <location>
        <begin position="143"/>
        <end position="164"/>
    </location>
</feature>
<feature type="transmembrane region" description="Helical" evidence="7">
    <location>
        <begin position="20"/>
        <end position="40"/>
    </location>
</feature>
<evidence type="ECO:0000256" key="4">
    <source>
        <dbReference type="ARBA" id="ARBA00022692"/>
    </source>
</evidence>
<keyword evidence="6 7" id="KW-0472">Membrane</keyword>
<feature type="transmembrane region" description="Helical" evidence="7">
    <location>
        <begin position="111"/>
        <end position="131"/>
    </location>
</feature>
<dbReference type="PANTHER" id="PTHR33508">
    <property type="entry name" value="UPF0056 MEMBRANE PROTEIN YHCE"/>
    <property type="match status" value="1"/>
</dbReference>
<evidence type="ECO:0000313" key="9">
    <source>
        <dbReference type="Proteomes" id="UP000178943"/>
    </source>
</evidence>
<gene>
    <name evidence="8" type="ORF">A2Y62_16435</name>
</gene>
<dbReference type="PANTHER" id="PTHR33508:SF1">
    <property type="entry name" value="UPF0056 MEMBRANE PROTEIN YHCE"/>
    <property type="match status" value="1"/>
</dbReference>
<comment type="caution">
    <text evidence="8">The sequence shown here is derived from an EMBL/GenBank/DDBJ whole genome shotgun (WGS) entry which is preliminary data.</text>
</comment>
<evidence type="ECO:0000313" key="8">
    <source>
        <dbReference type="EMBL" id="OGF63529.1"/>
    </source>
</evidence>
<comment type="caution">
    <text evidence="7">Lacks conserved residue(s) required for the propagation of feature annotation.</text>
</comment>
<evidence type="ECO:0000256" key="2">
    <source>
        <dbReference type="ARBA" id="ARBA00009784"/>
    </source>
</evidence>
<evidence type="ECO:0000256" key="5">
    <source>
        <dbReference type="ARBA" id="ARBA00022989"/>
    </source>
</evidence>
<keyword evidence="5 7" id="KW-1133">Transmembrane helix</keyword>
<keyword evidence="4 7" id="KW-0812">Transmembrane</keyword>
<evidence type="ECO:0000256" key="6">
    <source>
        <dbReference type="ARBA" id="ARBA00023136"/>
    </source>
</evidence>
<dbReference type="GO" id="GO:0005886">
    <property type="term" value="C:plasma membrane"/>
    <property type="evidence" value="ECO:0007669"/>
    <property type="project" value="UniProtKB-SubCell"/>
</dbReference>
<dbReference type="EMBL" id="MFGW01000163">
    <property type="protein sequence ID" value="OGF63529.1"/>
    <property type="molecule type" value="Genomic_DNA"/>
</dbReference>
<dbReference type="Pfam" id="PF01914">
    <property type="entry name" value="MarC"/>
    <property type="match status" value="1"/>
</dbReference>
<feature type="transmembrane region" description="Helical" evidence="7">
    <location>
        <begin position="84"/>
        <end position="105"/>
    </location>
</feature>